<dbReference type="PANTHER" id="PTHR21349">
    <property type="entry name" value="50S RIBOSOMAL PROTEIN L21"/>
    <property type="match status" value="1"/>
</dbReference>
<accession>A0A1I6DS20</accession>
<comment type="subunit">
    <text evidence="6">Part of the 50S ribosomal subunit. Contacts protein L20.</text>
</comment>
<reference evidence="9" key="1">
    <citation type="submission" date="2016-10" db="EMBL/GenBank/DDBJ databases">
        <authorList>
            <person name="Varghese N."/>
            <person name="Submissions S."/>
        </authorList>
    </citation>
    <scope>NUCLEOTIDE SEQUENCE [LARGE SCALE GENOMIC DNA]</scope>
    <source>
        <strain evidence="9">DSM 3669</strain>
    </source>
</reference>
<dbReference type="NCBIfam" id="TIGR00061">
    <property type="entry name" value="L21"/>
    <property type="match status" value="1"/>
</dbReference>
<dbReference type="AlphaFoldDB" id="A0A1I6DS20"/>
<evidence type="ECO:0000313" key="9">
    <source>
        <dbReference type="Proteomes" id="UP000199584"/>
    </source>
</evidence>
<evidence type="ECO:0000256" key="3">
    <source>
        <dbReference type="ARBA" id="ARBA00022884"/>
    </source>
</evidence>
<protein>
    <recommendedName>
        <fullName evidence="6">Large ribosomal subunit protein bL21</fullName>
    </recommendedName>
</protein>
<dbReference type="PROSITE" id="PS01169">
    <property type="entry name" value="RIBOSOMAL_L21"/>
    <property type="match status" value="1"/>
</dbReference>
<comment type="function">
    <text evidence="6 7">This protein binds to 23S rRNA in the presence of protein L20.</text>
</comment>
<keyword evidence="9" id="KW-1185">Reference proteome</keyword>
<evidence type="ECO:0000256" key="2">
    <source>
        <dbReference type="ARBA" id="ARBA00022730"/>
    </source>
</evidence>
<comment type="similarity">
    <text evidence="1 6 7">Belongs to the bacterial ribosomal protein bL21 family.</text>
</comment>
<keyword evidence="4 6" id="KW-0689">Ribosomal protein</keyword>
<dbReference type="Proteomes" id="UP000199584">
    <property type="component" value="Unassembled WGS sequence"/>
</dbReference>
<dbReference type="OrthoDB" id="9813334at2"/>
<proteinExistence type="inferred from homology"/>
<keyword evidence="5 6" id="KW-0687">Ribonucleoprotein</keyword>
<evidence type="ECO:0000256" key="1">
    <source>
        <dbReference type="ARBA" id="ARBA00008563"/>
    </source>
</evidence>
<evidence type="ECO:0000256" key="4">
    <source>
        <dbReference type="ARBA" id="ARBA00022980"/>
    </source>
</evidence>
<dbReference type="GO" id="GO:0005840">
    <property type="term" value="C:ribosome"/>
    <property type="evidence" value="ECO:0007669"/>
    <property type="project" value="UniProtKB-KW"/>
</dbReference>
<dbReference type="GO" id="GO:0006412">
    <property type="term" value="P:translation"/>
    <property type="evidence" value="ECO:0007669"/>
    <property type="project" value="UniProtKB-UniRule"/>
</dbReference>
<sequence>MYAIMETGGKQYKVSEGDTLYIEKLPADAGETYEVNKVLAVEKDGQLQMGTPLLEGAKVILKVEKHGKGKKIIVFKYKPKKNYRRKKGHRQPFTRVVVEKIQA</sequence>
<dbReference type="GO" id="GO:0003735">
    <property type="term" value="F:structural constituent of ribosome"/>
    <property type="evidence" value="ECO:0007669"/>
    <property type="project" value="InterPro"/>
</dbReference>
<dbReference type="GO" id="GO:0019843">
    <property type="term" value="F:rRNA binding"/>
    <property type="evidence" value="ECO:0007669"/>
    <property type="project" value="UniProtKB-UniRule"/>
</dbReference>
<dbReference type="GO" id="GO:1990904">
    <property type="term" value="C:ribonucleoprotein complex"/>
    <property type="evidence" value="ECO:0007669"/>
    <property type="project" value="UniProtKB-KW"/>
</dbReference>
<evidence type="ECO:0000256" key="7">
    <source>
        <dbReference type="RuleBase" id="RU000562"/>
    </source>
</evidence>
<dbReference type="RefSeq" id="WP_092483857.1">
    <property type="nucleotide sequence ID" value="NZ_FOYM01000016.1"/>
</dbReference>
<dbReference type="InterPro" id="IPR036164">
    <property type="entry name" value="bL21-like_sf"/>
</dbReference>
<dbReference type="HAMAP" id="MF_01363">
    <property type="entry name" value="Ribosomal_bL21"/>
    <property type="match status" value="1"/>
</dbReference>
<dbReference type="STRING" id="39060.SAMN05660706_11642"/>
<organism evidence="8 9">
    <name type="scientific">Desulfoscipio geothermicus DSM 3669</name>
    <dbReference type="NCBI Taxonomy" id="1121426"/>
    <lineage>
        <taxon>Bacteria</taxon>
        <taxon>Bacillati</taxon>
        <taxon>Bacillota</taxon>
        <taxon>Clostridia</taxon>
        <taxon>Eubacteriales</taxon>
        <taxon>Desulfallaceae</taxon>
        <taxon>Desulfoscipio</taxon>
    </lineage>
</organism>
<evidence type="ECO:0000256" key="5">
    <source>
        <dbReference type="ARBA" id="ARBA00023274"/>
    </source>
</evidence>
<dbReference type="EMBL" id="FOYM01000016">
    <property type="protein sequence ID" value="SFR08260.1"/>
    <property type="molecule type" value="Genomic_DNA"/>
</dbReference>
<dbReference type="SUPFAM" id="SSF141091">
    <property type="entry name" value="L21p-like"/>
    <property type="match status" value="1"/>
</dbReference>
<dbReference type="PANTHER" id="PTHR21349:SF0">
    <property type="entry name" value="LARGE RIBOSOMAL SUBUNIT PROTEIN BL21M"/>
    <property type="match status" value="1"/>
</dbReference>
<evidence type="ECO:0000313" key="8">
    <source>
        <dbReference type="EMBL" id="SFR08260.1"/>
    </source>
</evidence>
<dbReference type="InterPro" id="IPR028909">
    <property type="entry name" value="bL21-like"/>
</dbReference>
<dbReference type="Pfam" id="PF00829">
    <property type="entry name" value="Ribosomal_L21p"/>
    <property type="match status" value="1"/>
</dbReference>
<dbReference type="InterPro" id="IPR001787">
    <property type="entry name" value="Ribosomal_bL21"/>
</dbReference>
<evidence type="ECO:0000256" key="6">
    <source>
        <dbReference type="HAMAP-Rule" id="MF_01363"/>
    </source>
</evidence>
<dbReference type="GO" id="GO:0005737">
    <property type="term" value="C:cytoplasm"/>
    <property type="evidence" value="ECO:0007669"/>
    <property type="project" value="UniProtKB-ARBA"/>
</dbReference>
<keyword evidence="2 6" id="KW-0699">rRNA-binding</keyword>
<dbReference type="InterPro" id="IPR018258">
    <property type="entry name" value="Ribosomal_bL21_CS"/>
</dbReference>
<gene>
    <name evidence="6" type="primary">rplU</name>
    <name evidence="8" type="ORF">SAMN05660706_11642</name>
</gene>
<name>A0A1I6DS20_9FIRM</name>
<keyword evidence="3 6" id="KW-0694">RNA-binding</keyword>